<dbReference type="EMBL" id="JAVBVO010000003">
    <property type="protein sequence ID" value="MDZ5757887.1"/>
    <property type="molecule type" value="Genomic_DNA"/>
</dbReference>
<dbReference type="SUPFAM" id="SSF81631">
    <property type="entry name" value="PAP/OAS1 substrate-binding domain"/>
    <property type="match status" value="1"/>
</dbReference>
<dbReference type="AlphaFoldDB" id="A0AAW9K2C7"/>
<proteinExistence type="predicted"/>
<dbReference type="Proteomes" id="UP001290462">
    <property type="component" value="Unassembled WGS sequence"/>
</dbReference>
<dbReference type="RefSeq" id="WP_015076354.1">
    <property type="nucleotide sequence ID" value="NZ_BJOJ01000007.1"/>
</dbReference>
<dbReference type="Gene3D" id="3.30.460.10">
    <property type="entry name" value="Beta Polymerase, domain 2"/>
    <property type="match status" value="1"/>
</dbReference>
<dbReference type="SUPFAM" id="SSF81301">
    <property type="entry name" value="Nucleotidyltransferase"/>
    <property type="match status" value="1"/>
</dbReference>
<accession>A0AAW9K2C7</accession>
<protein>
    <submittedName>
        <fullName evidence="1">Aminoglycoside 6-adenylyltransferase</fullName>
    </submittedName>
</protein>
<name>A0AAW9K2C7_CARML</name>
<dbReference type="Gene3D" id="1.20.120.330">
    <property type="entry name" value="Nucleotidyltransferases domain 2"/>
    <property type="match status" value="1"/>
</dbReference>
<sequence length="283" mass="33049">MRSEEEMYHLILQKAQLDERIRGVLLNGSRANKHVKPDRLQDFDIMYVVTELTSFIEDSRWVDYFGPRLIMQLPDESALFPNDTSKETFAYLMQFEDGNRIDLTLISSETVKKQTKLDSLTKVLLDKDQLFTNLPESDETDYLVSLPSEAEFNDCINEFWWVSTYVAKGLARKEITYAKAMLDGPVRDMFLLALNWKLVAQSNQPLNLGKNGKFLQSYLTTEEWRALLTTYSNGEIQSTWEALFNMCAFFMAISDYIELKLEYKNKTKQEKILTYLEKLKNNQ</sequence>
<organism evidence="1 2">
    <name type="scientific">Carnobacterium maltaromaticum</name>
    <name type="common">Carnobacterium piscicola</name>
    <dbReference type="NCBI Taxonomy" id="2751"/>
    <lineage>
        <taxon>Bacteria</taxon>
        <taxon>Bacillati</taxon>
        <taxon>Bacillota</taxon>
        <taxon>Bacilli</taxon>
        <taxon>Lactobacillales</taxon>
        <taxon>Carnobacteriaceae</taxon>
        <taxon>Carnobacterium</taxon>
    </lineage>
</organism>
<dbReference type="Pfam" id="PF04439">
    <property type="entry name" value="Adenyl_transf"/>
    <property type="match status" value="1"/>
</dbReference>
<dbReference type="PIRSF" id="PIRSF000812">
    <property type="entry name" value="AAD"/>
    <property type="match status" value="1"/>
</dbReference>
<reference evidence="1" key="1">
    <citation type="submission" date="2023-08" db="EMBL/GenBank/DDBJ databases">
        <title>Genomic characterization of piscicolin 126 produced by Carnobacterium maltaromaticum CM22 strain isolated from salmon (Salmo salar).</title>
        <authorList>
            <person name="Gonzalez-Gragera E."/>
            <person name="Garcia-Lopez J.D."/>
            <person name="Teso-Perez C."/>
            <person name="Gimenez-Hernandez I."/>
            <person name="Peralta-Sanchez J.M."/>
            <person name="Valdivia E."/>
            <person name="Montalban-Lopez M."/>
            <person name="Martin-Platero A.M."/>
            <person name="Banos A."/>
            <person name="Martinez-Bueno M."/>
        </authorList>
    </citation>
    <scope>NUCLEOTIDE SEQUENCE</scope>
    <source>
        <strain evidence="1">CM22</strain>
    </source>
</reference>
<dbReference type="InterPro" id="IPR007530">
    <property type="entry name" value="Aminoglycoside_adenylylTfrase"/>
</dbReference>
<evidence type="ECO:0000313" key="2">
    <source>
        <dbReference type="Proteomes" id="UP001290462"/>
    </source>
</evidence>
<gene>
    <name evidence="1" type="ORF">RAK27_04375</name>
</gene>
<dbReference type="InterPro" id="IPR043519">
    <property type="entry name" value="NT_sf"/>
</dbReference>
<comment type="caution">
    <text evidence="1">The sequence shown here is derived from an EMBL/GenBank/DDBJ whole genome shotgun (WGS) entry which is preliminary data.</text>
</comment>
<evidence type="ECO:0000313" key="1">
    <source>
        <dbReference type="EMBL" id="MDZ5757887.1"/>
    </source>
</evidence>